<dbReference type="EMBL" id="DS989843">
    <property type="protein sequence ID" value="EDX77635.1"/>
    <property type="molecule type" value="Genomic_DNA"/>
</dbReference>
<keyword evidence="2" id="KW-1185">Reference proteome</keyword>
<evidence type="ECO:0000313" key="1">
    <source>
        <dbReference type="EMBL" id="EDX77635.1"/>
    </source>
</evidence>
<dbReference type="STRING" id="118168.MC7420_2959"/>
<sequence>MLKVGTLIRVIRPEYAAGIQGIIQGREESGRWIVRLEQNLMNPNDVPLMLSLDESDFEVIQPE</sequence>
<dbReference type="HOGENOM" id="CLU_2896544_0_0_3"/>
<reference evidence="1 2" key="1">
    <citation type="submission" date="2008-07" db="EMBL/GenBank/DDBJ databases">
        <authorList>
            <person name="Tandeau de Marsac N."/>
            <person name="Ferriera S."/>
            <person name="Johnson J."/>
            <person name="Kravitz S."/>
            <person name="Beeson K."/>
            <person name="Sutton G."/>
            <person name="Rogers Y.-H."/>
            <person name="Friedman R."/>
            <person name="Frazier M."/>
            <person name="Venter J.C."/>
        </authorList>
    </citation>
    <scope>NUCLEOTIDE SEQUENCE [LARGE SCALE GENOMIC DNA]</scope>
    <source>
        <strain evidence="1 2">PCC 7420</strain>
    </source>
</reference>
<dbReference type="eggNOG" id="ENOG503375Z">
    <property type="taxonomic scope" value="Bacteria"/>
</dbReference>
<evidence type="ECO:0000313" key="2">
    <source>
        <dbReference type="Proteomes" id="UP000003835"/>
    </source>
</evidence>
<name>B4VJN2_9CYAN</name>
<dbReference type="Proteomes" id="UP000003835">
    <property type="component" value="Unassembled WGS sequence"/>
</dbReference>
<gene>
    <name evidence="1" type="ORF">MC7420_2959</name>
</gene>
<dbReference type="AlphaFoldDB" id="B4VJN2"/>
<evidence type="ECO:0008006" key="3">
    <source>
        <dbReference type="Google" id="ProtNLM"/>
    </source>
</evidence>
<protein>
    <recommendedName>
        <fullName evidence="3">KOW domain-containing protein</fullName>
    </recommendedName>
</protein>
<accession>B4VJN2</accession>
<dbReference type="OrthoDB" id="515661at2"/>
<organism evidence="1 2">
    <name type="scientific">Coleofasciculus chthonoplastes PCC 7420</name>
    <dbReference type="NCBI Taxonomy" id="118168"/>
    <lineage>
        <taxon>Bacteria</taxon>
        <taxon>Bacillati</taxon>
        <taxon>Cyanobacteriota</taxon>
        <taxon>Cyanophyceae</taxon>
        <taxon>Coleofasciculales</taxon>
        <taxon>Coleofasciculaceae</taxon>
        <taxon>Coleofasciculus</taxon>
    </lineage>
</organism>
<proteinExistence type="predicted"/>